<keyword evidence="2 5" id="KW-0238">DNA-binding</keyword>
<feature type="domain" description="OmpR/PhoB-type" evidence="7">
    <location>
        <begin position="144"/>
        <end position="246"/>
    </location>
</feature>
<dbReference type="PANTHER" id="PTHR48111">
    <property type="entry name" value="REGULATOR OF RPOS"/>
    <property type="match status" value="1"/>
</dbReference>
<dbReference type="RefSeq" id="WP_179569714.1">
    <property type="nucleotide sequence ID" value="NZ_JACSQX010000024.1"/>
</dbReference>
<dbReference type="InterPro" id="IPR016032">
    <property type="entry name" value="Sig_transdc_resp-reg_C-effctor"/>
</dbReference>
<organism evidence="8 9">
    <name type="scientific">Xanthomonas bonasiae</name>
    <dbReference type="NCBI Taxonomy" id="2810351"/>
    <lineage>
        <taxon>Bacteria</taxon>
        <taxon>Pseudomonadati</taxon>
        <taxon>Pseudomonadota</taxon>
        <taxon>Gammaproteobacteria</taxon>
        <taxon>Lysobacterales</taxon>
        <taxon>Lysobacteraceae</taxon>
        <taxon>Xanthomonas</taxon>
    </lineage>
</organism>
<evidence type="ECO:0000313" key="8">
    <source>
        <dbReference type="EMBL" id="MBN6104341.1"/>
    </source>
</evidence>
<proteinExistence type="predicted"/>
<evidence type="ECO:0000256" key="3">
    <source>
        <dbReference type="ARBA" id="ARBA00023163"/>
    </source>
</evidence>
<keyword evidence="3" id="KW-0804">Transcription</keyword>
<dbReference type="EMBL" id="JAFIWB010000028">
    <property type="protein sequence ID" value="MBN6104341.1"/>
    <property type="molecule type" value="Genomic_DNA"/>
</dbReference>
<dbReference type="InterPro" id="IPR036388">
    <property type="entry name" value="WH-like_DNA-bd_sf"/>
</dbReference>
<keyword evidence="1" id="KW-0805">Transcription regulation</keyword>
<feature type="domain" description="Response regulatory" evidence="6">
    <location>
        <begin position="22"/>
        <end position="136"/>
    </location>
</feature>
<dbReference type="InterPro" id="IPR001789">
    <property type="entry name" value="Sig_transdc_resp-reg_receiver"/>
</dbReference>
<dbReference type="SUPFAM" id="SSF46894">
    <property type="entry name" value="C-terminal effector domain of the bipartite response regulators"/>
    <property type="match status" value="1"/>
</dbReference>
<dbReference type="SMART" id="SM00448">
    <property type="entry name" value="REC"/>
    <property type="match status" value="1"/>
</dbReference>
<dbReference type="SUPFAM" id="SSF52172">
    <property type="entry name" value="CheY-like"/>
    <property type="match status" value="1"/>
</dbReference>
<dbReference type="PROSITE" id="PS50110">
    <property type="entry name" value="RESPONSE_REGULATORY"/>
    <property type="match status" value="1"/>
</dbReference>
<evidence type="ECO:0000256" key="2">
    <source>
        <dbReference type="ARBA" id="ARBA00023125"/>
    </source>
</evidence>
<sequence>MSRFSDPIGQPIAATATASLRVALLEDDDVLRDRVLVPGLQRHGFEVTPLRTAQALWAALDDQRFDLIVLDIGLPDSDGFTLTQQLQAQRPGLGIVILSGRGEQPDLVRGLTQGADSYLIKPVQIEILAATLFSVARRMARPLSSAPSAAEEWQLQDDGWCLFSPDGQAVPLTGSERKVVQSLWSARGRLVTRDALIGMLGGNLGLEVDPHRLDALLHRLRLKVQERTGVALPLKAVRGEGYLLMPQER</sequence>
<reference evidence="8 9" key="1">
    <citation type="submission" date="2021-02" db="EMBL/GenBank/DDBJ databases">
        <title>Taxonomically Unique Crown Gall-Associated Xanthomonas Stains Have Deficiency in Virulence Repertories.</title>
        <authorList>
            <person name="Mafakheri H."/>
            <person name="Taghavi S.M."/>
            <person name="Dimkic I."/>
            <person name="Nemanja K."/>
            <person name="Osdaghi E."/>
        </authorList>
    </citation>
    <scope>NUCLEOTIDE SEQUENCE [LARGE SCALE GENOMIC DNA]</scope>
    <source>
        <strain evidence="8 9">FX4</strain>
    </source>
</reference>
<dbReference type="SMART" id="SM00862">
    <property type="entry name" value="Trans_reg_C"/>
    <property type="match status" value="1"/>
</dbReference>
<dbReference type="InterPro" id="IPR001867">
    <property type="entry name" value="OmpR/PhoB-type_DNA-bd"/>
</dbReference>
<evidence type="ECO:0000256" key="5">
    <source>
        <dbReference type="PROSITE-ProRule" id="PRU01091"/>
    </source>
</evidence>
<evidence type="ECO:0000256" key="4">
    <source>
        <dbReference type="PROSITE-ProRule" id="PRU00169"/>
    </source>
</evidence>
<dbReference type="Pfam" id="PF00486">
    <property type="entry name" value="Trans_reg_C"/>
    <property type="match status" value="1"/>
</dbReference>
<dbReference type="PROSITE" id="PS51755">
    <property type="entry name" value="OMPR_PHOB"/>
    <property type="match status" value="1"/>
</dbReference>
<dbReference type="Gene3D" id="1.10.10.10">
    <property type="entry name" value="Winged helix-like DNA-binding domain superfamily/Winged helix DNA-binding domain"/>
    <property type="match status" value="1"/>
</dbReference>
<dbReference type="InterPro" id="IPR011006">
    <property type="entry name" value="CheY-like_superfamily"/>
</dbReference>
<evidence type="ECO:0000259" key="7">
    <source>
        <dbReference type="PROSITE" id="PS51755"/>
    </source>
</evidence>
<accession>A0ABS3BA88</accession>
<evidence type="ECO:0000259" key="6">
    <source>
        <dbReference type="PROSITE" id="PS50110"/>
    </source>
</evidence>
<name>A0ABS3BA88_9XANT</name>
<dbReference type="InterPro" id="IPR039420">
    <property type="entry name" value="WalR-like"/>
</dbReference>
<protein>
    <submittedName>
        <fullName evidence="8">Response regulator transcription factor</fullName>
    </submittedName>
</protein>
<dbReference type="CDD" id="cd17574">
    <property type="entry name" value="REC_OmpR"/>
    <property type="match status" value="1"/>
</dbReference>
<comment type="caution">
    <text evidence="8">The sequence shown here is derived from an EMBL/GenBank/DDBJ whole genome shotgun (WGS) entry which is preliminary data.</text>
</comment>
<keyword evidence="9" id="KW-1185">Reference proteome</keyword>
<dbReference type="Gene3D" id="3.40.50.2300">
    <property type="match status" value="1"/>
</dbReference>
<keyword evidence="4" id="KW-0597">Phosphoprotein</keyword>
<gene>
    <name evidence="8" type="ORF">JR064_19440</name>
</gene>
<evidence type="ECO:0000256" key="1">
    <source>
        <dbReference type="ARBA" id="ARBA00023015"/>
    </source>
</evidence>
<feature type="DNA-binding region" description="OmpR/PhoB-type" evidence="5">
    <location>
        <begin position="144"/>
        <end position="246"/>
    </location>
</feature>
<evidence type="ECO:0000313" key="9">
    <source>
        <dbReference type="Proteomes" id="UP000695802"/>
    </source>
</evidence>
<feature type="modified residue" description="4-aspartylphosphate" evidence="4">
    <location>
        <position position="71"/>
    </location>
</feature>
<dbReference type="Proteomes" id="UP000695802">
    <property type="component" value="Unassembled WGS sequence"/>
</dbReference>
<dbReference type="Pfam" id="PF00072">
    <property type="entry name" value="Response_reg"/>
    <property type="match status" value="1"/>
</dbReference>
<dbReference type="PANTHER" id="PTHR48111:SF67">
    <property type="entry name" value="TRANSCRIPTIONAL REGULATORY PROTEIN TCTD"/>
    <property type="match status" value="1"/>
</dbReference>